<proteinExistence type="predicted"/>
<sequence>MSSYGSTETEILRSKLIETYEEKSIEDYFKGEEFETKQGSCYKIKESRKLKLSTISKPKAKNNILNDLKLIKGIGDSKAEILRLKGYETIEDLREHPRYSNDACEIVEIVEEGDFSRITDYVSNRYPKSHPSALYSSCFSPDENYLFLDIETLGLKSVPLILIGVASVESKNIVVDQYLLRDLEEEGAALEAFLSHVDEDTVFVSFNGQTFDLPYIKERMRYHGIKQNLQRHHLDLLHFSRRTWKDQLPNCKLQTLEKHLFNFEREDDVPSSMVPSFYKTYDETGNIGPLIPIVEHNREDVVTLARILSRLHTELDKQ</sequence>
<gene>
    <name evidence="2" type="ORF">K8N75_10720</name>
</gene>
<reference evidence="3" key="1">
    <citation type="journal article" date="2022" name="Microbiol. Resour. Announc.">
        <title>Draft Genome Sequence of a Methanogenic Archaeon from West Spitsbergen Permafrost.</title>
        <authorList>
            <person name="Trubitsyn V."/>
            <person name="Rivkina E."/>
            <person name="Shcherbakova V."/>
        </authorList>
    </citation>
    <scope>NUCLEOTIDE SEQUENCE [LARGE SCALE GENOMIC DNA]</scope>
    <source>
        <strain evidence="3">VT</strain>
    </source>
</reference>
<evidence type="ECO:0000259" key="1">
    <source>
        <dbReference type="Pfam" id="PF13482"/>
    </source>
</evidence>
<evidence type="ECO:0000313" key="3">
    <source>
        <dbReference type="Proteomes" id="UP000825933"/>
    </source>
</evidence>
<protein>
    <submittedName>
        <fullName evidence="2">Ribonuclease H-like domain-containing protein</fullName>
    </submittedName>
</protein>
<name>A0A8T5V0K0_9EURY</name>
<dbReference type="InterPro" id="IPR036397">
    <property type="entry name" value="RNaseH_sf"/>
</dbReference>
<dbReference type="Proteomes" id="UP000825933">
    <property type="component" value="Unassembled WGS sequence"/>
</dbReference>
<dbReference type="PANTHER" id="PTHR38462:SF1">
    <property type="entry name" value="YPRB RIBONUCLEASE H-LIKE DOMAIN-CONTAINING PROTEIN"/>
    <property type="match status" value="1"/>
</dbReference>
<dbReference type="RefSeq" id="WP_223792059.1">
    <property type="nucleotide sequence ID" value="NZ_JAIOUQ010000013.1"/>
</dbReference>
<dbReference type="AlphaFoldDB" id="A0A8T5V0K0"/>
<dbReference type="InterPro" id="IPR038720">
    <property type="entry name" value="YprB_RNase_H-like_dom"/>
</dbReference>
<keyword evidence="3" id="KW-1185">Reference proteome</keyword>
<dbReference type="Pfam" id="PF13482">
    <property type="entry name" value="RNase_H_2"/>
    <property type="match status" value="1"/>
</dbReference>
<dbReference type="EMBL" id="JAIOUQ010000013">
    <property type="protein sequence ID" value="MBZ2166509.1"/>
    <property type="molecule type" value="Genomic_DNA"/>
</dbReference>
<dbReference type="SUPFAM" id="SSF53098">
    <property type="entry name" value="Ribonuclease H-like"/>
    <property type="match status" value="1"/>
</dbReference>
<dbReference type="Gene3D" id="1.10.150.20">
    <property type="entry name" value="5' to 3' exonuclease, C-terminal subdomain"/>
    <property type="match status" value="1"/>
</dbReference>
<dbReference type="InterPro" id="IPR012337">
    <property type="entry name" value="RNaseH-like_sf"/>
</dbReference>
<dbReference type="GO" id="GO:0003676">
    <property type="term" value="F:nucleic acid binding"/>
    <property type="evidence" value="ECO:0007669"/>
    <property type="project" value="InterPro"/>
</dbReference>
<organism evidence="2 3">
    <name type="scientific">Methanobacterium spitsbergense</name>
    <dbReference type="NCBI Taxonomy" id="2874285"/>
    <lineage>
        <taxon>Archaea</taxon>
        <taxon>Methanobacteriati</taxon>
        <taxon>Methanobacteriota</taxon>
        <taxon>Methanomada group</taxon>
        <taxon>Methanobacteria</taxon>
        <taxon>Methanobacteriales</taxon>
        <taxon>Methanobacteriaceae</taxon>
        <taxon>Methanobacterium</taxon>
    </lineage>
</organism>
<comment type="caution">
    <text evidence="2">The sequence shown here is derived from an EMBL/GenBank/DDBJ whole genome shotgun (WGS) entry which is preliminary data.</text>
</comment>
<accession>A0A8T5V0K0</accession>
<dbReference type="Gene3D" id="3.30.420.10">
    <property type="entry name" value="Ribonuclease H-like superfamily/Ribonuclease H"/>
    <property type="match status" value="1"/>
</dbReference>
<evidence type="ECO:0000313" key="2">
    <source>
        <dbReference type="EMBL" id="MBZ2166509.1"/>
    </source>
</evidence>
<feature type="domain" description="YprB ribonuclease H-like" evidence="1">
    <location>
        <begin position="146"/>
        <end position="311"/>
    </location>
</feature>
<dbReference type="PANTHER" id="PTHR38462">
    <property type="entry name" value="EXONUCLEASE-LIKE PROTEIN"/>
    <property type="match status" value="1"/>
</dbReference>